<feature type="signal peptide" evidence="1">
    <location>
        <begin position="1"/>
        <end position="25"/>
    </location>
</feature>
<evidence type="ECO:0000313" key="2">
    <source>
        <dbReference type="EMBL" id="KUK86935.1"/>
    </source>
</evidence>
<sequence length="179" mass="19020">MKKLLTIFTVILLSLVVLPVFGATASDNVDVQILIPARVGINITNAGALLFDLTSVAIPATFPAYYFPNGGETEILMDIFCNATAGYTLDVIASGDFSADVPVSQLFFAPSGTPITTDGTPTPLAPWTPFSTASVNVETGPRLTGWTAKNQAIEFKWEPDDPEIDPSSTVTLTYTITSL</sequence>
<comment type="caution">
    <text evidence="2">The sequence shown here is derived from an EMBL/GenBank/DDBJ whole genome shotgun (WGS) entry which is preliminary data.</text>
</comment>
<keyword evidence="1" id="KW-0732">Signal</keyword>
<feature type="chain" id="PRO_5007151013" evidence="1">
    <location>
        <begin position="26"/>
        <end position="179"/>
    </location>
</feature>
<proteinExistence type="predicted"/>
<dbReference type="Proteomes" id="UP000053467">
    <property type="component" value="Unassembled WGS sequence"/>
</dbReference>
<accession>A0A117M6D8</accession>
<dbReference type="AlphaFoldDB" id="A0A117M6D8"/>
<reference evidence="3" key="1">
    <citation type="journal article" date="2015" name="MBio">
        <title>Genome-Resolved Metagenomic Analysis Reveals Roles for Candidate Phyla and Other Microbial Community Members in Biogeochemical Transformations in Oil Reservoirs.</title>
        <authorList>
            <person name="Hu P."/>
            <person name="Tom L."/>
            <person name="Singh A."/>
            <person name="Thomas B.C."/>
            <person name="Baker B.J."/>
            <person name="Piceno Y.M."/>
            <person name="Andersen G.L."/>
            <person name="Banfield J.F."/>
        </authorList>
    </citation>
    <scope>NUCLEOTIDE SEQUENCE [LARGE SCALE GENOMIC DNA]</scope>
</reference>
<organism evidence="2 3">
    <name type="scientific">candidate division TA06 bacterium 34_109</name>
    <dbReference type="NCBI Taxonomy" id="1635277"/>
    <lineage>
        <taxon>Bacteria</taxon>
        <taxon>Bacteria division TA06</taxon>
    </lineage>
</organism>
<dbReference type="EMBL" id="LGGX01000010">
    <property type="protein sequence ID" value="KUK86935.1"/>
    <property type="molecule type" value="Genomic_DNA"/>
</dbReference>
<name>A0A117M6D8_UNCT6</name>
<gene>
    <name evidence="2" type="ORF">XE03_1153</name>
</gene>
<evidence type="ECO:0000313" key="3">
    <source>
        <dbReference type="Proteomes" id="UP000053467"/>
    </source>
</evidence>
<evidence type="ECO:0000256" key="1">
    <source>
        <dbReference type="SAM" id="SignalP"/>
    </source>
</evidence>
<protein>
    <submittedName>
        <fullName evidence="2">Uncharacterized protein</fullName>
    </submittedName>
</protein>